<organism evidence="1 2">
    <name type="scientific">Dentiscutata heterogama</name>
    <dbReference type="NCBI Taxonomy" id="1316150"/>
    <lineage>
        <taxon>Eukaryota</taxon>
        <taxon>Fungi</taxon>
        <taxon>Fungi incertae sedis</taxon>
        <taxon>Mucoromycota</taxon>
        <taxon>Glomeromycotina</taxon>
        <taxon>Glomeromycetes</taxon>
        <taxon>Diversisporales</taxon>
        <taxon>Gigasporaceae</taxon>
        <taxon>Dentiscutata</taxon>
    </lineage>
</organism>
<name>A0ACA9MLZ8_9GLOM</name>
<gene>
    <name evidence="1" type="ORF">DHETER_LOCUS7257</name>
</gene>
<protein>
    <submittedName>
        <fullName evidence="1">16899_t:CDS:1</fullName>
    </submittedName>
</protein>
<dbReference type="EMBL" id="CAJVPU010010013">
    <property type="protein sequence ID" value="CAG8601198.1"/>
    <property type="molecule type" value="Genomic_DNA"/>
</dbReference>
<accession>A0ACA9MLZ8</accession>
<feature type="non-terminal residue" evidence="1">
    <location>
        <position position="549"/>
    </location>
</feature>
<evidence type="ECO:0000313" key="2">
    <source>
        <dbReference type="Proteomes" id="UP000789702"/>
    </source>
</evidence>
<comment type="caution">
    <text evidence="1">The sequence shown here is derived from an EMBL/GenBank/DDBJ whole genome shotgun (WGS) entry which is preliminary data.</text>
</comment>
<proteinExistence type="predicted"/>
<dbReference type="Proteomes" id="UP000789702">
    <property type="component" value="Unassembled WGS sequence"/>
</dbReference>
<reference evidence="1" key="1">
    <citation type="submission" date="2021-06" db="EMBL/GenBank/DDBJ databases">
        <authorList>
            <person name="Kallberg Y."/>
            <person name="Tangrot J."/>
            <person name="Rosling A."/>
        </authorList>
    </citation>
    <scope>NUCLEOTIDE SEQUENCE</scope>
    <source>
        <strain evidence="1">IL203A</strain>
    </source>
</reference>
<sequence length="549" mass="60403">MRIFLIIIPILLLLATQGGQSALLSKLSPTSTKLINLKTNVKSPEPTNLEINGTDLVDGCANIHNKFKAANTARQDLSFSISDVRSCYNSFKFDNNIRTGTIDTIKKILNGFYVFIDQAKQPPESGFTFDPVDISKELDSIAQNKFTFTQQLALYSTVTADGSQQIKVFKDTLDSSNKDCVVDEIDGNPALDVIKQYARDTVFISKDLGVRFNMALASLALVNGNIQLHPRSSQFNIRLVLPDTDSITYTLNCGSGTKTVVREWVAFINNGNDLNSFSDSSSYWSNFCVNPSAPTPSQSLTSSQTPTSTQSSTSTQSLASTKHPTSTQSLTTTQPSKPPNSTQPTQPTQPTKRSKPKSSRHPKSFPNSLLKFRIPKRKRYDYMNRRKKHRNAFDPVQMNDANLFKEDVVFSDATLVSNADLAQFYKLNSKSNIGIAMISSEAATTTDNDAFTSIANGFKALANAGVTKLILDLSNNEGGLTVISHFINKILFPGTNPAFPTDWSLTNIKKAAIEAVDAKNPPFSVFNRNLYLSFPDSLPFNSIDEFLKA</sequence>
<keyword evidence="2" id="KW-1185">Reference proteome</keyword>
<evidence type="ECO:0000313" key="1">
    <source>
        <dbReference type="EMBL" id="CAG8601198.1"/>
    </source>
</evidence>